<dbReference type="AlphaFoldDB" id="A0A1H8DD64"/>
<dbReference type="GO" id="GO:0006796">
    <property type="term" value="P:phosphate-containing compound metabolic process"/>
    <property type="evidence" value="ECO:0007669"/>
    <property type="project" value="UniProtKB-ARBA"/>
</dbReference>
<dbReference type="InterPro" id="IPR002139">
    <property type="entry name" value="Ribo/fructo_kinase"/>
</dbReference>
<dbReference type="Pfam" id="PF00356">
    <property type="entry name" value="LacI"/>
    <property type="match status" value="1"/>
</dbReference>
<proteinExistence type="predicted"/>
<name>A0A1H8DD64_9RHOB</name>
<reference evidence="5" key="1">
    <citation type="submission" date="2016-10" db="EMBL/GenBank/DDBJ databases">
        <authorList>
            <person name="Varghese N."/>
            <person name="Submissions S."/>
        </authorList>
    </citation>
    <scope>NUCLEOTIDE SEQUENCE [LARGE SCALE GENOMIC DNA]</scope>
    <source>
        <strain evidence="5">DSM 26893</strain>
    </source>
</reference>
<dbReference type="GO" id="GO:0006355">
    <property type="term" value="P:regulation of DNA-templated transcription"/>
    <property type="evidence" value="ECO:0007669"/>
    <property type="project" value="InterPro"/>
</dbReference>
<evidence type="ECO:0000313" key="5">
    <source>
        <dbReference type="Proteomes" id="UP000199372"/>
    </source>
</evidence>
<accession>A0A1H8DD64</accession>
<dbReference type="EMBL" id="FOCM01000002">
    <property type="protein sequence ID" value="SEN05045.1"/>
    <property type="molecule type" value="Genomic_DNA"/>
</dbReference>
<dbReference type="InterPro" id="IPR000843">
    <property type="entry name" value="HTH_LacI"/>
</dbReference>
<dbReference type="Proteomes" id="UP000199372">
    <property type="component" value="Unassembled WGS sequence"/>
</dbReference>
<dbReference type="SMART" id="SM00354">
    <property type="entry name" value="HTH_LACI"/>
    <property type="match status" value="1"/>
</dbReference>
<dbReference type="GO" id="GO:0003677">
    <property type="term" value="F:DNA binding"/>
    <property type="evidence" value="ECO:0007669"/>
    <property type="project" value="InterPro"/>
</dbReference>
<evidence type="ECO:0000256" key="2">
    <source>
        <dbReference type="ARBA" id="ARBA00022777"/>
    </source>
</evidence>
<dbReference type="SUPFAM" id="SSF53613">
    <property type="entry name" value="Ribokinase-like"/>
    <property type="match status" value="1"/>
</dbReference>
<feature type="domain" description="HTH lacI-type" evidence="3">
    <location>
        <begin position="13"/>
        <end position="67"/>
    </location>
</feature>
<dbReference type="PROSITE" id="PS00356">
    <property type="entry name" value="HTH_LACI_1"/>
    <property type="match status" value="1"/>
</dbReference>
<sequence>MAAPEDNARSRRATIKDVARLAAVSVGTVSHVLNDSKGVSSAARKAVLDAVETLDYRPNSLARSLIARRPRNEVSARPDRPRLICVGYISIDYMVRIGEVPSPGARTTSHSIDKMLGGPAANVAAFAAGLGAPLDLSVELVTRLGHDPDSVWALEELAARGVDASGALQEPGTRLSRCIVLVEDGGRRTIVNEPLNIPAELLARRLTVHDGATAPACVHFDGFHLGAAEEVAADLHAAGFRMALHGAGLPETRRGRDDMAGLLGTFDLLVLNRETLDAFAPAVPEAADAPERLFGLSDDARCKALLITDGAAGATLYRPGETPLHCPAPGIDMVDATGAGDAFTGIFLAAWLSSGDAPRALELATRGASLSLESMGAQGRIPTAASLGVADTTTETAGAER</sequence>
<organism evidence="4 5">
    <name type="scientific">Palleronia pelagia</name>
    <dbReference type="NCBI Taxonomy" id="387096"/>
    <lineage>
        <taxon>Bacteria</taxon>
        <taxon>Pseudomonadati</taxon>
        <taxon>Pseudomonadota</taxon>
        <taxon>Alphaproteobacteria</taxon>
        <taxon>Rhodobacterales</taxon>
        <taxon>Roseobacteraceae</taxon>
        <taxon>Palleronia</taxon>
    </lineage>
</organism>
<keyword evidence="1" id="KW-0808">Transferase</keyword>
<dbReference type="OrthoDB" id="9792663at2"/>
<dbReference type="Gene3D" id="3.40.1190.20">
    <property type="match status" value="1"/>
</dbReference>
<dbReference type="SUPFAM" id="SSF47413">
    <property type="entry name" value="lambda repressor-like DNA-binding domains"/>
    <property type="match status" value="1"/>
</dbReference>
<gene>
    <name evidence="4" type="ORF">SAMN04488011_102297</name>
</gene>
<dbReference type="PROSITE" id="PS50932">
    <property type="entry name" value="HTH_LACI_2"/>
    <property type="match status" value="1"/>
</dbReference>
<dbReference type="Gene3D" id="1.10.260.40">
    <property type="entry name" value="lambda repressor-like DNA-binding domains"/>
    <property type="match status" value="1"/>
</dbReference>
<dbReference type="CDD" id="cd01392">
    <property type="entry name" value="HTH_LacI"/>
    <property type="match status" value="1"/>
</dbReference>
<evidence type="ECO:0000259" key="3">
    <source>
        <dbReference type="PROSITE" id="PS50932"/>
    </source>
</evidence>
<evidence type="ECO:0000313" key="4">
    <source>
        <dbReference type="EMBL" id="SEN05045.1"/>
    </source>
</evidence>
<dbReference type="PRINTS" id="PR00990">
    <property type="entry name" value="RIBOKINASE"/>
</dbReference>
<keyword evidence="5" id="KW-1185">Reference proteome</keyword>
<evidence type="ECO:0000256" key="1">
    <source>
        <dbReference type="ARBA" id="ARBA00022679"/>
    </source>
</evidence>
<dbReference type="Pfam" id="PF00294">
    <property type="entry name" value="PfkB"/>
    <property type="match status" value="1"/>
</dbReference>
<protein>
    <submittedName>
        <fullName evidence="4">Ribokinase</fullName>
    </submittedName>
</protein>
<dbReference type="PANTHER" id="PTHR10584:SF166">
    <property type="entry name" value="RIBOKINASE"/>
    <property type="match status" value="1"/>
</dbReference>
<keyword evidence="2 4" id="KW-0418">Kinase</keyword>
<dbReference type="GO" id="GO:0016301">
    <property type="term" value="F:kinase activity"/>
    <property type="evidence" value="ECO:0007669"/>
    <property type="project" value="UniProtKB-KW"/>
</dbReference>
<dbReference type="InterPro" id="IPR010982">
    <property type="entry name" value="Lambda_DNA-bd_dom_sf"/>
</dbReference>
<dbReference type="InterPro" id="IPR029056">
    <property type="entry name" value="Ribokinase-like"/>
</dbReference>
<dbReference type="InterPro" id="IPR011611">
    <property type="entry name" value="PfkB_dom"/>
</dbReference>
<dbReference type="PRINTS" id="PR00036">
    <property type="entry name" value="HTHLACI"/>
</dbReference>
<dbReference type="PANTHER" id="PTHR10584">
    <property type="entry name" value="SUGAR KINASE"/>
    <property type="match status" value="1"/>
</dbReference>